<dbReference type="Proteomes" id="UP000732378">
    <property type="component" value="Unassembled WGS sequence"/>
</dbReference>
<evidence type="ECO:0000313" key="1">
    <source>
        <dbReference type="EMBL" id="MBM7507110.1"/>
    </source>
</evidence>
<keyword evidence="2" id="KW-1185">Reference proteome</keyword>
<gene>
    <name evidence="1" type="ORF">JOE61_000924</name>
</gene>
<accession>A0ABS2M7I1</accession>
<sequence length="51" mass="5782">MAAHLTQEDHGLVVDQVETTYRRTLDYADDEIVEEVTGPGEPFDDTEETRS</sequence>
<name>A0ABS2M7I1_9ACTN</name>
<dbReference type="EMBL" id="JAFBBZ010000001">
    <property type="protein sequence ID" value="MBM7507110.1"/>
    <property type="molecule type" value="Genomic_DNA"/>
</dbReference>
<dbReference type="RefSeq" id="WP_193667775.1">
    <property type="nucleotide sequence ID" value="NZ_JACDTV010000003.1"/>
</dbReference>
<evidence type="ECO:0000313" key="2">
    <source>
        <dbReference type="Proteomes" id="UP000732378"/>
    </source>
</evidence>
<comment type="caution">
    <text evidence="1">The sequence shown here is derived from an EMBL/GenBank/DDBJ whole genome shotgun (WGS) entry which is preliminary data.</text>
</comment>
<organism evidence="1 2">
    <name type="scientific">Nocardioides salarius</name>
    <dbReference type="NCBI Taxonomy" id="374513"/>
    <lineage>
        <taxon>Bacteria</taxon>
        <taxon>Bacillati</taxon>
        <taxon>Actinomycetota</taxon>
        <taxon>Actinomycetes</taxon>
        <taxon>Propionibacteriales</taxon>
        <taxon>Nocardioidaceae</taxon>
        <taxon>Nocardioides</taxon>
    </lineage>
</organism>
<reference evidence="1 2" key="1">
    <citation type="submission" date="2021-01" db="EMBL/GenBank/DDBJ databases">
        <title>Sequencing the genomes of 1000 actinobacteria strains.</title>
        <authorList>
            <person name="Klenk H.-P."/>
        </authorList>
    </citation>
    <scope>NUCLEOTIDE SEQUENCE [LARGE SCALE GENOMIC DNA]</scope>
    <source>
        <strain evidence="1 2">DSM 18239</strain>
    </source>
</reference>
<protein>
    <submittedName>
        <fullName evidence="1">Uncharacterized protein</fullName>
    </submittedName>
</protein>
<proteinExistence type="predicted"/>